<keyword evidence="1 4" id="KW-0349">Heme</keyword>
<dbReference type="GO" id="GO:0009055">
    <property type="term" value="F:electron transfer activity"/>
    <property type="evidence" value="ECO:0007669"/>
    <property type="project" value="InterPro"/>
</dbReference>
<feature type="compositionally biased region" description="Low complexity" evidence="5">
    <location>
        <begin position="116"/>
        <end position="196"/>
    </location>
</feature>
<accession>A0AAN2BMD9</accession>
<dbReference type="Proteomes" id="UP001320119">
    <property type="component" value="Chromosome"/>
</dbReference>
<dbReference type="InterPro" id="IPR009056">
    <property type="entry name" value="Cyt_c-like_dom"/>
</dbReference>
<keyword evidence="9" id="KW-1185">Reference proteome</keyword>
<keyword evidence="2 4" id="KW-0479">Metal-binding</keyword>
<evidence type="ECO:0000256" key="3">
    <source>
        <dbReference type="ARBA" id="ARBA00023004"/>
    </source>
</evidence>
<dbReference type="EMBL" id="AP023086">
    <property type="protein sequence ID" value="BCD99931.1"/>
    <property type="molecule type" value="Genomic_DNA"/>
</dbReference>
<evidence type="ECO:0000256" key="1">
    <source>
        <dbReference type="ARBA" id="ARBA00022617"/>
    </source>
</evidence>
<dbReference type="Gene3D" id="2.120.10.30">
    <property type="entry name" value="TolB, C-terminal domain"/>
    <property type="match status" value="1"/>
</dbReference>
<evidence type="ECO:0000256" key="5">
    <source>
        <dbReference type="SAM" id="MobiDB-lite"/>
    </source>
</evidence>
<evidence type="ECO:0000313" key="9">
    <source>
        <dbReference type="Proteomes" id="UP001320119"/>
    </source>
</evidence>
<evidence type="ECO:0000256" key="6">
    <source>
        <dbReference type="SAM" id="SignalP"/>
    </source>
</evidence>
<feature type="compositionally biased region" description="Low complexity" evidence="5">
    <location>
        <begin position="33"/>
        <end position="107"/>
    </location>
</feature>
<protein>
    <recommendedName>
        <fullName evidence="7">Cytochrome c domain-containing protein</fullName>
    </recommendedName>
</protein>
<proteinExistence type="predicted"/>
<dbReference type="SUPFAM" id="SSF46626">
    <property type="entry name" value="Cytochrome c"/>
    <property type="match status" value="2"/>
</dbReference>
<dbReference type="PROSITE" id="PS51007">
    <property type="entry name" value="CYTC"/>
    <property type="match status" value="2"/>
</dbReference>
<dbReference type="PROSITE" id="PS51257">
    <property type="entry name" value="PROKAR_LIPOPROTEIN"/>
    <property type="match status" value="1"/>
</dbReference>
<feature type="domain" description="Cytochrome c" evidence="7">
    <location>
        <begin position="205"/>
        <end position="293"/>
    </location>
</feature>
<evidence type="ECO:0000313" key="8">
    <source>
        <dbReference type="EMBL" id="BCD99931.1"/>
    </source>
</evidence>
<feature type="signal peptide" evidence="6">
    <location>
        <begin position="1"/>
        <end position="22"/>
    </location>
</feature>
<evidence type="ECO:0000259" key="7">
    <source>
        <dbReference type="PROSITE" id="PS51007"/>
    </source>
</evidence>
<feature type="chain" id="PRO_5043029347" description="Cytochrome c domain-containing protein" evidence="6">
    <location>
        <begin position="23"/>
        <end position="1041"/>
    </location>
</feature>
<feature type="region of interest" description="Disordered" evidence="5">
    <location>
        <begin position="28"/>
        <end position="196"/>
    </location>
</feature>
<evidence type="ECO:0000256" key="4">
    <source>
        <dbReference type="PROSITE-ProRule" id="PRU00433"/>
    </source>
</evidence>
<keyword evidence="6" id="KW-0732">Signal</keyword>
<feature type="domain" description="Cytochrome c" evidence="7">
    <location>
        <begin position="423"/>
        <end position="511"/>
    </location>
</feature>
<feature type="region of interest" description="Disordered" evidence="5">
    <location>
        <begin position="301"/>
        <end position="410"/>
    </location>
</feature>
<evidence type="ECO:0000256" key="2">
    <source>
        <dbReference type="ARBA" id="ARBA00022723"/>
    </source>
</evidence>
<dbReference type="GO" id="GO:0046872">
    <property type="term" value="F:metal ion binding"/>
    <property type="evidence" value="ECO:0007669"/>
    <property type="project" value="UniProtKB-KW"/>
</dbReference>
<feature type="region of interest" description="Disordered" evidence="5">
    <location>
        <begin position="519"/>
        <end position="609"/>
    </location>
</feature>
<sequence length="1041" mass="105402">MFSAKTVIVRSVLLAVMTTSIAACGSGKKVQVPDFSTPTSSSPDITSSSDSTTNSSETTESSESSVVSSVDASSESSVPDTGNSSSDETTNSSDGNASSDGASSSDPTGGGIITPSSATTSSDSTVTSSSAVTTSSEDSTSSDAGVSSSSDDTTSSSEDASSSSEVSSSSEETNSSEAGSSSSEVTSSSETASSVAADPVNCSVVDPDLGKQAFADNSCTACHGAFDEATGTAPGRGANPPLDVNGFAKFDESAVSLDAYIAASMMEFTDGCDGDAACIADAANIATYLKSHSDSPWCVDTGNSSSEMSSSSETVSSSEDSSSSAPAVSSSSDASSSQTGGSSSAIIVVPSSSSSEADSSSSELASSSEADSSSSELASSSEADSSSSEAASSSEADSSSSEVTSSSEAASSVAADPVDCSIVDPDLGKQAFADNSCTACHGAFDEATGTAPGRGANPSLDVNSFVKFDESAISLDAYIATSMMEFTDGCDGDAACIADAANIATYLKSHSDSPWCVDTGNSSSEMTSSSDLASSSSTETSSSDAAVSSSPDASSSDMTASSEMNISSDMSSSSEMGMSSSSEMVSSSSEMTSSSIPASSSSEMSSSSEPVDEGLVEFIYPTFKANLGGATATKVVLKVRDVPEITGTVSAVTVGGVALSQQGDLWVSADDALTLNNDAGQTFDVILSDESGDISANVLVLNNDGSGSAGEGLVFNATGLGFDTDDQILYFTDSYSGQLGKLNSVTGERDAIYSAMRSEDASVDLYWSMAVDSANDEIYIVADSYSYDSTVGSEEYAVELLQLDAQGSVLSSYAETTAEINGARSAFVDLNAELTASVGDAIMYFVDFGSSDPLHQWILSGDYAGEHYGMLVSVDDGEDAGEDDTRFSGNYSPRALVRNGDSLLIARQFGTSSNTGTGAIIEVTSAAQRGNVTSSAELFVELSSNGQVIEKPTSMTLNRDGSVLYIADKDRIWAMDMSTKSFELMTSSNLATGKKGEGPRLAASVTAMEVHPVYDILYVAAGAQGIIAIDLATGNRITVAR</sequence>
<dbReference type="GO" id="GO:0020037">
    <property type="term" value="F:heme binding"/>
    <property type="evidence" value="ECO:0007669"/>
    <property type="project" value="InterPro"/>
</dbReference>
<organism evidence="8 9">
    <name type="scientific">Marinagarivorans cellulosilyticus</name>
    <dbReference type="NCBI Taxonomy" id="2721545"/>
    <lineage>
        <taxon>Bacteria</taxon>
        <taxon>Pseudomonadati</taxon>
        <taxon>Pseudomonadota</taxon>
        <taxon>Gammaproteobacteria</taxon>
        <taxon>Cellvibrionales</taxon>
        <taxon>Cellvibrionaceae</taxon>
        <taxon>Marinagarivorans</taxon>
    </lineage>
</organism>
<reference evidence="8 9" key="1">
    <citation type="journal article" date="2022" name="IScience">
        <title>An ultrasensitive nanofiber-based assay for enzymatic hydrolysis and deep-sea microbial degradation of cellulose.</title>
        <authorList>
            <person name="Tsudome M."/>
            <person name="Tachioka M."/>
            <person name="Miyazaki M."/>
            <person name="Uchimura K."/>
            <person name="Tsuda M."/>
            <person name="Takaki Y."/>
            <person name="Deguchi S."/>
        </authorList>
    </citation>
    <scope>NUCLEOTIDE SEQUENCE [LARGE SCALE GENOMIC DNA]</scope>
    <source>
        <strain evidence="8 9">GE09</strain>
    </source>
</reference>
<dbReference type="AlphaFoldDB" id="A0AAN2BMD9"/>
<dbReference type="InterPro" id="IPR011047">
    <property type="entry name" value="Quinoprotein_ADH-like_sf"/>
</dbReference>
<gene>
    <name evidence="8" type="ORF">MARGE09_P4133</name>
</gene>
<dbReference type="KEGG" id="marq:MARGE09_P4133"/>
<keyword evidence="3 4" id="KW-0408">Iron</keyword>
<feature type="compositionally biased region" description="Low complexity" evidence="5">
    <location>
        <begin position="522"/>
        <end position="609"/>
    </location>
</feature>
<name>A0AAN2BMD9_9GAMM</name>
<dbReference type="SUPFAM" id="SSF50998">
    <property type="entry name" value="Quinoprotein alcohol dehydrogenase-like"/>
    <property type="match status" value="1"/>
</dbReference>
<dbReference type="InterPro" id="IPR036909">
    <property type="entry name" value="Cyt_c-like_dom_sf"/>
</dbReference>
<dbReference type="InterPro" id="IPR011042">
    <property type="entry name" value="6-blade_b-propeller_TolB-like"/>
</dbReference>